<dbReference type="InterPro" id="IPR036188">
    <property type="entry name" value="FAD/NAD-bd_sf"/>
</dbReference>
<dbReference type="InterPro" id="IPR036249">
    <property type="entry name" value="Thioredoxin-like_sf"/>
</dbReference>
<dbReference type="Gene3D" id="3.50.50.60">
    <property type="entry name" value="FAD/NAD(P)-binding domain"/>
    <property type="match status" value="1"/>
</dbReference>
<dbReference type="InterPro" id="IPR012941">
    <property type="entry name" value="Phe_hydrox_C_dim_dom"/>
</dbReference>
<feature type="domain" description="FAD-binding" evidence="5">
    <location>
        <begin position="15"/>
        <end position="426"/>
    </location>
</feature>
<dbReference type="GO" id="GO:0071949">
    <property type="term" value="F:FAD binding"/>
    <property type="evidence" value="ECO:0007669"/>
    <property type="project" value="InterPro"/>
</dbReference>
<dbReference type="Pfam" id="PF01494">
    <property type="entry name" value="FAD_binding_3"/>
    <property type="match status" value="1"/>
</dbReference>
<evidence type="ECO:0000256" key="2">
    <source>
        <dbReference type="ARBA" id="ARBA00022630"/>
    </source>
</evidence>
<comment type="caution">
    <text evidence="7">The sequence shown here is derived from an EMBL/GenBank/DDBJ whole genome shotgun (WGS) entry which is preliminary data.</text>
</comment>
<dbReference type="InterPro" id="IPR002938">
    <property type="entry name" value="FAD-bd"/>
</dbReference>
<organism evidence="7 8">
    <name type="scientific">Knufia peltigerae</name>
    <dbReference type="NCBI Taxonomy" id="1002370"/>
    <lineage>
        <taxon>Eukaryota</taxon>
        <taxon>Fungi</taxon>
        <taxon>Dikarya</taxon>
        <taxon>Ascomycota</taxon>
        <taxon>Pezizomycotina</taxon>
        <taxon>Eurotiomycetes</taxon>
        <taxon>Chaetothyriomycetidae</taxon>
        <taxon>Chaetothyriales</taxon>
        <taxon>Trichomeriaceae</taxon>
        <taxon>Knufia</taxon>
    </lineage>
</organism>
<evidence type="ECO:0000313" key="8">
    <source>
        <dbReference type="Proteomes" id="UP001172681"/>
    </source>
</evidence>
<evidence type="ECO:0000259" key="6">
    <source>
        <dbReference type="Pfam" id="PF07976"/>
    </source>
</evidence>
<feature type="domain" description="Phenol hydroxylase-like C-terminal dimerisation" evidence="6">
    <location>
        <begin position="469"/>
        <end position="683"/>
    </location>
</feature>
<dbReference type="Gene3D" id="3.30.9.10">
    <property type="entry name" value="D-Amino Acid Oxidase, subunit A, domain 2"/>
    <property type="match status" value="1"/>
</dbReference>
<proteinExistence type="inferred from homology"/>
<evidence type="ECO:0000313" key="7">
    <source>
        <dbReference type="EMBL" id="KAJ9636017.1"/>
    </source>
</evidence>
<keyword evidence="8" id="KW-1185">Reference proteome</keyword>
<dbReference type="PANTHER" id="PTHR43004">
    <property type="entry name" value="TRK SYSTEM POTASSIUM UPTAKE PROTEIN"/>
    <property type="match status" value="1"/>
</dbReference>
<evidence type="ECO:0000256" key="1">
    <source>
        <dbReference type="ARBA" id="ARBA00007801"/>
    </source>
</evidence>
<dbReference type="InterPro" id="IPR038220">
    <property type="entry name" value="PHOX_C_sf"/>
</dbReference>
<dbReference type="SUPFAM" id="SSF51905">
    <property type="entry name" value="FAD/NAD(P)-binding domain"/>
    <property type="match status" value="1"/>
</dbReference>
<protein>
    <recommendedName>
        <fullName evidence="9">Phenol 2-monooxygenase</fullName>
    </recommendedName>
</protein>
<dbReference type="InterPro" id="IPR050641">
    <property type="entry name" value="RIFMO-like"/>
</dbReference>
<dbReference type="Pfam" id="PF07976">
    <property type="entry name" value="Phe_hydrox_dim"/>
    <property type="match status" value="1"/>
</dbReference>
<gene>
    <name evidence="7" type="ORF">H2204_005514</name>
</gene>
<comment type="similarity">
    <text evidence="1">Belongs to the PheA/TfdB FAD monooxygenase family.</text>
</comment>
<evidence type="ECO:0000256" key="3">
    <source>
        <dbReference type="ARBA" id="ARBA00022827"/>
    </source>
</evidence>
<keyword evidence="4" id="KW-0560">Oxidoreductase</keyword>
<evidence type="ECO:0000259" key="5">
    <source>
        <dbReference type="Pfam" id="PF01494"/>
    </source>
</evidence>
<dbReference type="CDD" id="cd02979">
    <property type="entry name" value="PHOX_C"/>
    <property type="match status" value="1"/>
</dbReference>
<accession>A0AA38Y6H2</accession>
<dbReference type="PANTHER" id="PTHR43004:SF20">
    <property type="entry name" value="2-MONOOXYGENASE, PUTATIVE (AFU_ORTHOLOGUE AFUA_1G13660)-RELATED"/>
    <property type="match status" value="1"/>
</dbReference>
<sequence length="692" mass="77279">MVAPNETVNGVQPEKVDVLIVGAGPAGLMMAEWMAKCGIKTRICDKRGTKIFNGQADGLQCRTLEIFDSFGFGHRAWIESNHMLEICLWNPDKDGIIRRSDRIPDTIPGISRFQQVVLHQGRIERFFLDSIESCSDIRVERGVMPSKLELNQTLVEDNDAYPITVTLRHLSEEEATPQQQTGISTNGTSVMDGLFRSNIAPDDTQDLLNDSAHLNGKANTEEVIQAKYVLGADGAHSWVRNQLGFKLEGESTDYIWGVLDIVPITDFPDIRMRCAIHSASAGSVMVIPRENKLVRLYIQLTTTEKIGDSAGARVDRSKITPQTILQAAQRIIAPYKLDYRKLDWWTAYQIGQRVGTQFSSHERIFLAGDAVHTHSPKAGQGMNVSMQDAYNLGWKVANVVKGIASRDILKTYQSERRRIAQDLIAFDHRFSRLFSGRPAKDVMDEEGISIQEFKNAFEKGNMFASGIAVDYGSSLIVAKQGNSTDQGDGTDVGVHNPDYQVLSIPTLATKVEVGKRIPSHKILNQSDARPSHLHELLRSNGRWRIITFAGDIRDPVQAAKLKNVGTKLAAPNSFLKRFTPSGGRYDDVFEVLAIHNAPRTQVSFFDFPEVYRNFDEIEGWDYWKIFVDGQSYHEGHGQIYENLGIGPAGCSVVLRPDQYVSYVGPMDAYDELDKFFSGFMVTQEKGKKVVLS</sequence>
<keyword evidence="3" id="KW-0274">FAD</keyword>
<dbReference type="SUPFAM" id="SSF52833">
    <property type="entry name" value="Thioredoxin-like"/>
    <property type="match status" value="1"/>
</dbReference>
<dbReference type="PRINTS" id="PR00420">
    <property type="entry name" value="RNGMNOXGNASE"/>
</dbReference>
<name>A0AA38Y6H2_9EURO</name>
<reference evidence="7" key="1">
    <citation type="submission" date="2022-10" db="EMBL/GenBank/DDBJ databases">
        <title>Culturing micro-colonial fungi from biological soil crusts in the Mojave desert and describing Neophaeococcomyces mojavensis, and introducing the new genera and species Taxawa tesnikishii.</title>
        <authorList>
            <person name="Kurbessoian T."/>
            <person name="Stajich J.E."/>
        </authorList>
    </citation>
    <scope>NUCLEOTIDE SEQUENCE</scope>
    <source>
        <strain evidence="7">TK_35</strain>
    </source>
</reference>
<evidence type="ECO:0008006" key="9">
    <source>
        <dbReference type="Google" id="ProtNLM"/>
    </source>
</evidence>
<dbReference type="Gene3D" id="3.40.30.20">
    <property type="match status" value="1"/>
</dbReference>
<dbReference type="AlphaFoldDB" id="A0AA38Y6H2"/>
<dbReference type="GO" id="GO:0016709">
    <property type="term" value="F:oxidoreductase activity, acting on paired donors, with incorporation or reduction of molecular oxygen, NAD(P)H as one donor, and incorporation of one atom of oxygen"/>
    <property type="evidence" value="ECO:0007669"/>
    <property type="project" value="UniProtKB-ARBA"/>
</dbReference>
<dbReference type="Proteomes" id="UP001172681">
    <property type="component" value="Unassembled WGS sequence"/>
</dbReference>
<dbReference type="SUPFAM" id="SSF54373">
    <property type="entry name" value="FAD-linked reductases, C-terminal domain"/>
    <property type="match status" value="1"/>
</dbReference>
<dbReference type="EMBL" id="JAPDRN010000031">
    <property type="protein sequence ID" value="KAJ9636017.1"/>
    <property type="molecule type" value="Genomic_DNA"/>
</dbReference>
<keyword evidence="2" id="KW-0285">Flavoprotein</keyword>
<evidence type="ECO:0000256" key="4">
    <source>
        <dbReference type="ARBA" id="ARBA00023002"/>
    </source>
</evidence>